<dbReference type="GO" id="GO:0005886">
    <property type="term" value="C:plasma membrane"/>
    <property type="evidence" value="ECO:0007669"/>
    <property type="project" value="InterPro"/>
</dbReference>
<dbReference type="GO" id="GO:0022857">
    <property type="term" value="F:transmembrane transporter activity"/>
    <property type="evidence" value="ECO:0007669"/>
    <property type="project" value="InterPro"/>
</dbReference>
<organism evidence="2 3">
    <name type="scientific">Bradyrhizobium erythrophlei</name>
    <dbReference type="NCBI Taxonomy" id="1437360"/>
    <lineage>
        <taxon>Bacteria</taxon>
        <taxon>Pseudomonadati</taxon>
        <taxon>Pseudomonadota</taxon>
        <taxon>Alphaproteobacteria</taxon>
        <taxon>Hyphomicrobiales</taxon>
        <taxon>Nitrobacteraceae</taxon>
        <taxon>Bradyrhizobium</taxon>
    </lineage>
</organism>
<dbReference type="Pfam" id="PF04632">
    <property type="entry name" value="FUSC"/>
    <property type="match status" value="2"/>
</dbReference>
<evidence type="ECO:0000256" key="1">
    <source>
        <dbReference type="SAM" id="Phobius"/>
    </source>
</evidence>
<dbReference type="OrthoDB" id="9807111at2"/>
<feature type="transmembrane region" description="Helical" evidence="1">
    <location>
        <begin position="463"/>
        <end position="482"/>
    </location>
</feature>
<feature type="transmembrane region" description="Helical" evidence="1">
    <location>
        <begin position="403"/>
        <end position="420"/>
    </location>
</feature>
<reference evidence="2 3" key="1">
    <citation type="submission" date="2016-11" db="EMBL/GenBank/DDBJ databases">
        <authorList>
            <person name="Jaros S."/>
            <person name="Januszkiewicz K."/>
            <person name="Wedrychowicz H."/>
        </authorList>
    </citation>
    <scope>NUCLEOTIDE SEQUENCE [LARGE SCALE GENOMIC DNA]</scope>
    <source>
        <strain evidence="2 3">GAS242</strain>
    </source>
</reference>
<protein>
    <submittedName>
        <fullName evidence="2">Uncharacterized membrane protein YccC</fullName>
    </submittedName>
</protein>
<evidence type="ECO:0000313" key="3">
    <source>
        <dbReference type="Proteomes" id="UP000190675"/>
    </source>
</evidence>
<keyword evidence="1" id="KW-0472">Membrane</keyword>
<feature type="transmembrane region" description="Helical" evidence="1">
    <location>
        <begin position="379"/>
        <end position="397"/>
    </location>
</feature>
<name>A0A1M5MJT4_9BRAD</name>
<sequence>MAKTYHLHRLARSVRVWRAAIASQMPRPCWPTEAFSAARLALTSVGAIYLAMLLELDRPEWAGWTVLSVSLVTRASSLQKSLWRAVSSIIGCGIALALTANFAQSTLAFDAAVALWLALLTVPASMERGQRSYGFALMGYTVPIVTLANLDQPSLVFQVAVDRCSTLLLGIACAHASSVLVAAGVREVSSSLADRLDATATACGEWLRAVQRGGNVPEPPVSQVLALDLAVADAFTEQPSLQTGRRAVNDAPTRLLHLLAVGLLERRLGPRDGSETSELLGNHFADWGRQLPRIRSASLLLREGRRVGNRRTPVRLLSIDRDGRQAFNNAIRTAVAVSLANGFWYASGWPSGSGAVTWTAVASILLAARPSPTIATRNFLVGAALAAVVGVVVHYSVLTTSGIFPLLAVVLLPVCMLAALGRSDARAVSGGGYGLVVLGIIGPTNVMQYQLDATLNDVVADLLGLWLAVIAFSALPPPASASTRRSRARRRMAKGFLASVCAPDFLRPDTDRWLARMFDRLTQVGDEDGAINGGQALLLAGLLGLALRREDPDLGRQVGAVVRAQGLKAGSTLRQLVSNVDCTTRQHDRIVALSLLIGAGELELWPDLAGEQVQ</sequence>
<evidence type="ECO:0000313" key="2">
    <source>
        <dbReference type="EMBL" id="SHG77538.1"/>
    </source>
</evidence>
<proteinExistence type="predicted"/>
<feature type="transmembrane region" description="Helical" evidence="1">
    <location>
        <begin position="432"/>
        <end position="451"/>
    </location>
</feature>
<dbReference type="Proteomes" id="UP000190675">
    <property type="component" value="Chromosome I"/>
</dbReference>
<dbReference type="InterPro" id="IPR006726">
    <property type="entry name" value="PHBA_efflux_AaeB/fusaric-R"/>
</dbReference>
<dbReference type="RefSeq" id="WP_079567488.1">
    <property type="nucleotide sequence ID" value="NZ_LT670818.1"/>
</dbReference>
<dbReference type="AlphaFoldDB" id="A0A1M5MJT4"/>
<dbReference type="EMBL" id="LT670818">
    <property type="protein sequence ID" value="SHG77538.1"/>
    <property type="molecule type" value="Genomic_DNA"/>
</dbReference>
<keyword evidence="1" id="KW-1133">Transmembrane helix</keyword>
<accession>A0A1M5MJT4</accession>
<keyword evidence="1" id="KW-0812">Transmembrane</keyword>
<gene>
    <name evidence="2" type="ORF">SAMN05444169_4069</name>
</gene>